<organism evidence="1 2">
    <name type="scientific">SAR86 cluster bacterium</name>
    <dbReference type="NCBI Taxonomy" id="2030880"/>
    <lineage>
        <taxon>Bacteria</taxon>
        <taxon>Pseudomonadati</taxon>
        <taxon>Pseudomonadota</taxon>
        <taxon>Gammaproteobacteria</taxon>
        <taxon>SAR86 cluster</taxon>
    </lineage>
</organism>
<proteinExistence type="predicted"/>
<evidence type="ECO:0000313" key="2">
    <source>
        <dbReference type="Proteomes" id="UP000228987"/>
    </source>
</evidence>
<dbReference type="InterPro" id="IPR013784">
    <property type="entry name" value="Carb-bd-like_fold"/>
</dbReference>
<protein>
    <recommendedName>
        <fullName evidence="3">Carboxypeptidase regulatory-like domain-containing protein</fullName>
    </recommendedName>
</protein>
<accession>A0A2A5C7D2</accession>
<dbReference type="GO" id="GO:0030246">
    <property type="term" value="F:carbohydrate binding"/>
    <property type="evidence" value="ECO:0007669"/>
    <property type="project" value="InterPro"/>
</dbReference>
<evidence type="ECO:0008006" key="3">
    <source>
        <dbReference type="Google" id="ProtNLM"/>
    </source>
</evidence>
<comment type="caution">
    <text evidence="1">The sequence shown here is derived from an EMBL/GenBank/DDBJ whole genome shotgun (WGS) entry which is preliminary data.</text>
</comment>
<dbReference type="Pfam" id="PF13620">
    <property type="entry name" value="CarboxypepD_reg"/>
    <property type="match status" value="1"/>
</dbReference>
<sequence>MKNIRSELVIKTLNYSRIFLFLVSFTVLTSSQLAFSQGTVVGSIIDPNGANITGLNENVTLINADTGQEYSGQTNLSGNFSISELPAGSYTLSFLFRTAMYQSYSEEGVMIRDGETLQYDLNIEWSINLGTIGDDPGMLANDMLRRSGDLSGPAPRLFNGSVDFSGLWAIRQTPDVPIQRPPYQPWAAEMNAELLALDIQNPGAFCLPQSAVLAVAGFPWQITQTPDMMIQIMEFVTPGWRQVFLDGRDFPELWNPSWLGHSRGHWEEDTLVVVTSGFNDYTPGFGIHSDEMVVTERYTRPEIGRMLIEITVEDPEALTASYTNVREFGLVLGEEILEFVCAEGNTDPAQWTQSIWKGRP</sequence>
<gene>
    <name evidence="1" type="ORF">COA71_12900</name>
</gene>
<name>A0A2A5C7D2_9GAMM</name>
<dbReference type="SUPFAM" id="SSF49452">
    <property type="entry name" value="Starch-binding domain-like"/>
    <property type="match status" value="1"/>
</dbReference>
<dbReference type="EMBL" id="NVWI01000012">
    <property type="protein sequence ID" value="PCJ39779.1"/>
    <property type="molecule type" value="Genomic_DNA"/>
</dbReference>
<dbReference type="Gene3D" id="2.60.40.1120">
    <property type="entry name" value="Carboxypeptidase-like, regulatory domain"/>
    <property type="match status" value="1"/>
</dbReference>
<dbReference type="AlphaFoldDB" id="A0A2A5C7D2"/>
<dbReference type="Proteomes" id="UP000228987">
    <property type="component" value="Unassembled WGS sequence"/>
</dbReference>
<evidence type="ECO:0000313" key="1">
    <source>
        <dbReference type="EMBL" id="PCJ39779.1"/>
    </source>
</evidence>
<reference evidence="2" key="1">
    <citation type="submission" date="2017-08" db="EMBL/GenBank/DDBJ databases">
        <title>A dynamic microbial community with high functional redundancy inhabits the cold, oxic subseafloor aquifer.</title>
        <authorList>
            <person name="Tully B.J."/>
            <person name="Wheat C.G."/>
            <person name="Glazer B.T."/>
            <person name="Huber J.A."/>
        </authorList>
    </citation>
    <scope>NUCLEOTIDE SEQUENCE [LARGE SCALE GENOMIC DNA]</scope>
</reference>